<protein>
    <submittedName>
        <fullName evidence="2">Uncharacterized protein</fullName>
    </submittedName>
</protein>
<feature type="transmembrane region" description="Helical" evidence="1">
    <location>
        <begin position="20"/>
        <end position="37"/>
    </location>
</feature>
<dbReference type="AlphaFoldDB" id="A0AAN3BCH7"/>
<dbReference type="Pfam" id="PF17332">
    <property type="entry name" value="DUF5592"/>
    <property type="match status" value="1"/>
</dbReference>
<reference evidence="2 3" key="1">
    <citation type="submission" date="2018-06" db="EMBL/GenBank/DDBJ databases">
        <authorList>
            <consortium name="PulseNet: The National Subtyping Network for Foodborne Disease Surveillance"/>
            <person name="Tarr C.L."/>
            <person name="Trees E."/>
            <person name="Katz L.S."/>
            <person name="Carleton-Romer H.A."/>
            <person name="Stroika S."/>
            <person name="Kucerova Z."/>
            <person name="Roache K.F."/>
            <person name="Sabol A.L."/>
            <person name="Besser J."/>
            <person name="Gerner-Smidt P."/>
        </authorList>
    </citation>
    <scope>NUCLEOTIDE SEQUENCE [LARGE SCALE GENOMIC DNA]</scope>
    <source>
        <strain evidence="2 3">PNUSAL000134</strain>
    </source>
</reference>
<evidence type="ECO:0000313" key="2">
    <source>
        <dbReference type="EMBL" id="EAE2354125.1"/>
    </source>
</evidence>
<name>A0AAN3BCH7_LISMN</name>
<keyword evidence="1" id="KW-0812">Transmembrane</keyword>
<proteinExistence type="predicted"/>
<evidence type="ECO:0000313" key="3">
    <source>
        <dbReference type="Proteomes" id="UP000336166"/>
    </source>
</evidence>
<accession>A0AAN3BCH7</accession>
<organism evidence="2 3">
    <name type="scientific">Listeria monocytogenes</name>
    <dbReference type="NCBI Taxonomy" id="1639"/>
    <lineage>
        <taxon>Bacteria</taxon>
        <taxon>Bacillati</taxon>
        <taxon>Bacillota</taxon>
        <taxon>Bacilli</taxon>
        <taxon>Bacillales</taxon>
        <taxon>Listeriaceae</taxon>
        <taxon>Listeria</taxon>
    </lineage>
</organism>
<keyword evidence="1" id="KW-1133">Transmembrane helix</keyword>
<evidence type="ECO:0000256" key="1">
    <source>
        <dbReference type="SAM" id="Phobius"/>
    </source>
</evidence>
<keyword evidence="1" id="KW-0472">Membrane</keyword>
<dbReference type="Proteomes" id="UP000336166">
    <property type="component" value="Unassembled WGS sequence"/>
</dbReference>
<dbReference type="InterPro" id="IPR020275">
    <property type="entry name" value="DUF5592"/>
</dbReference>
<comment type="caution">
    <text evidence="2">The sequence shown here is derived from an EMBL/GenBank/DDBJ whole genome shotgun (WGS) entry which is preliminary data.</text>
</comment>
<gene>
    <name evidence="2" type="ORF">Y261_07195</name>
</gene>
<sequence>MRKFVQTPRKIVLEAQYEKLSMKDVLIVVASGFFGFATKMIIFSYFQIPYMLFYPIATYYFLSPSKDFTKKKNYQVTLQVMFKRRKNYSTKGV</sequence>
<dbReference type="EMBL" id="AAAREG010000004">
    <property type="protein sequence ID" value="EAE2354125.1"/>
    <property type="molecule type" value="Genomic_DNA"/>
</dbReference>